<accession>A0ABW4ZE98</accession>
<feature type="signal peptide" evidence="1">
    <location>
        <begin position="1"/>
        <end position="18"/>
    </location>
</feature>
<organism evidence="2 3">
    <name type="scientific">Rubritalea tangerina</name>
    <dbReference type="NCBI Taxonomy" id="430798"/>
    <lineage>
        <taxon>Bacteria</taxon>
        <taxon>Pseudomonadati</taxon>
        <taxon>Verrucomicrobiota</taxon>
        <taxon>Verrucomicrobiia</taxon>
        <taxon>Verrucomicrobiales</taxon>
        <taxon>Rubritaleaceae</taxon>
        <taxon>Rubritalea</taxon>
    </lineage>
</organism>
<reference evidence="3" key="1">
    <citation type="journal article" date="2019" name="Int. J. Syst. Evol. Microbiol.">
        <title>The Global Catalogue of Microorganisms (GCM) 10K type strain sequencing project: providing services to taxonomists for standard genome sequencing and annotation.</title>
        <authorList>
            <consortium name="The Broad Institute Genomics Platform"/>
            <consortium name="The Broad Institute Genome Sequencing Center for Infectious Disease"/>
            <person name="Wu L."/>
            <person name="Ma J."/>
        </authorList>
    </citation>
    <scope>NUCLEOTIDE SEQUENCE [LARGE SCALE GENOMIC DNA]</scope>
    <source>
        <strain evidence="3">CCUG 57942</strain>
    </source>
</reference>
<evidence type="ECO:0000256" key="1">
    <source>
        <dbReference type="SAM" id="SignalP"/>
    </source>
</evidence>
<proteinExistence type="predicted"/>
<keyword evidence="1" id="KW-0732">Signal</keyword>
<dbReference type="EMBL" id="JBHUJB010000073">
    <property type="protein sequence ID" value="MFD2160157.1"/>
    <property type="molecule type" value="Genomic_DNA"/>
</dbReference>
<dbReference type="NCBIfam" id="TIGR02595">
    <property type="entry name" value="PEP_CTERM"/>
    <property type="match status" value="1"/>
</dbReference>
<keyword evidence="3" id="KW-1185">Reference proteome</keyword>
<gene>
    <name evidence="2" type="ORF">ACFSW8_14725</name>
</gene>
<sequence>MKYYTIPTLLLLCTHSHAATVSAVSDNLWTDPATWSDNAAPSGGNDYTIDSGRTVTSPTGSGAINFAGDSLTVNNGGTLRLANDHSTTLQTSNYNITNLSLNDGATLNASQNGGVGATDYRLTNTVAAAGNVSLQLGGGFFFCYLTFENGLSGDGTINFNRFSGGGTQDFRLNLSGSSSYSGDWNLSGSRTTVFVNAADGFGSGSVTANANMLIDNLNASGLNSLSAITLAGNAELQLTNAITNNSASISMESTSQLDLVDTTSSVLSLTINGNSVSSGTYDAAQLTALGFGGTFDGSGSITIIPEPSSSSLILLGSLFALHRRKR</sequence>
<feature type="chain" id="PRO_5045419255" evidence="1">
    <location>
        <begin position="19"/>
        <end position="326"/>
    </location>
</feature>
<evidence type="ECO:0000313" key="3">
    <source>
        <dbReference type="Proteomes" id="UP001597389"/>
    </source>
</evidence>
<evidence type="ECO:0000313" key="2">
    <source>
        <dbReference type="EMBL" id="MFD2160157.1"/>
    </source>
</evidence>
<dbReference type="RefSeq" id="WP_377087047.1">
    <property type="nucleotide sequence ID" value="NZ_JBHSJL010000014.1"/>
</dbReference>
<dbReference type="InterPro" id="IPR013424">
    <property type="entry name" value="Ice-binding_C"/>
</dbReference>
<dbReference type="Proteomes" id="UP001597389">
    <property type="component" value="Unassembled WGS sequence"/>
</dbReference>
<comment type="caution">
    <text evidence="2">The sequence shown here is derived from an EMBL/GenBank/DDBJ whole genome shotgun (WGS) entry which is preliminary data.</text>
</comment>
<name>A0ABW4ZE98_9BACT</name>
<protein>
    <submittedName>
        <fullName evidence="2">PEP-CTERM sorting domain-containing protein</fullName>
    </submittedName>
</protein>